<feature type="compositionally biased region" description="Basic residues" evidence="1">
    <location>
        <begin position="99"/>
        <end position="109"/>
    </location>
</feature>
<gene>
    <name evidence="2" type="ORF">OBBRIDRAFT_189310</name>
</gene>
<accession>A0A8E2ALY5</accession>
<dbReference type="EMBL" id="KV722505">
    <property type="protein sequence ID" value="OCH86946.1"/>
    <property type="molecule type" value="Genomic_DNA"/>
</dbReference>
<feature type="region of interest" description="Disordered" evidence="1">
    <location>
        <begin position="99"/>
        <end position="123"/>
    </location>
</feature>
<name>A0A8E2ALY5_9APHY</name>
<keyword evidence="3" id="KW-1185">Reference proteome</keyword>
<dbReference type="OrthoDB" id="2801937at2759"/>
<feature type="region of interest" description="Disordered" evidence="1">
    <location>
        <begin position="174"/>
        <end position="208"/>
    </location>
</feature>
<proteinExistence type="predicted"/>
<protein>
    <submittedName>
        <fullName evidence="2">Uncharacterized protein</fullName>
    </submittedName>
</protein>
<evidence type="ECO:0000313" key="3">
    <source>
        <dbReference type="Proteomes" id="UP000250043"/>
    </source>
</evidence>
<dbReference type="AlphaFoldDB" id="A0A8E2ALY5"/>
<organism evidence="2 3">
    <name type="scientific">Obba rivulosa</name>
    <dbReference type="NCBI Taxonomy" id="1052685"/>
    <lineage>
        <taxon>Eukaryota</taxon>
        <taxon>Fungi</taxon>
        <taxon>Dikarya</taxon>
        <taxon>Basidiomycota</taxon>
        <taxon>Agaricomycotina</taxon>
        <taxon>Agaricomycetes</taxon>
        <taxon>Polyporales</taxon>
        <taxon>Gelatoporiaceae</taxon>
        <taxon>Obba</taxon>
    </lineage>
</organism>
<reference evidence="2 3" key="1">
    <citation type="submission" date="2016-07" db="EMBL/GenBank/DDBJ databases">
        <title>Draft genome of the white-rot fungus Obba rivulosa 3A-2.</title>
        <authorList>
            <consortium name="DOE Joint Genome Institute"/>
            <person name="Miettinen O."/>
            <person name="Riley R."/>
            <person name="Acob R."/>
            <person name="Barry K."/>
            <person name="Cullen D."/>
            <person name="De Vries R."/>
            <person name="Hainaut M."/>
            <person name="Hatakka A."/>
            <person name="Henrissat B."/>
            <person name="Hilden K."/>
            <person name="Kuo R."/>
            <person name="Labutti K."/>
            <person name="Lipzen A."/>
            <person name="Makela M.R."/>
            <person name="Sandor L."/>
            <person name="Spatafora J.W."/>
            <person name="Grigoriev I.V."/>
            <person name="Hibbett D.S."/>
        </authorList>
    </citation>
    <scope>NUCLEOTIDE SEQUENCE [LARGE SCALE GENOMIC DNA]</scope>
    <source>
        <strain evidence="2 3">3A-2</strain>
    </source>
</reference>
<evidence type="ECO:0000256" key="1">
    <source>
        <dbReference type="SAM" id="MobiDB-lite"/>
    </source>
</evidence>
<evidence type="ECO:0000313" key="2">
    <source>
        <dbReference type="EMBL" id="OCH86946.1"/>
    </source>
</evidence>
<dbReference type="Proteomes" id="UP000250043">
    <property type="component" value="Unassembled WGS sequence"/>
</dbReference>
<sequence>MKNISIRQSAIKRPKVREITGMQHALGLTNGGYSVFSDIMRKLLQEYCDTTKAYKYQDPKQLERFRREALQECPMLEQYEGCWPLDIWVKWRLRRVSHERRRQRARNHRSRDSMNRNDDIDEKENAALSSEDLGEQHHEATQRCASVMSYGPSRAHGHDELLRNLSSSMLSSSGSLYNKRTVGSNEDVDTTYGNGNTPGPACPSGFDETPGSLGALTDVLIDHEDSIQTPSRPASSSRSMLAFLQALTPNLEALLPNFVAAGVKDSYDNLQGLLALSDNERNKLFRLDMNLTCFQARILAAGLAELKD</sequence>